<accession>A0A6N2B3C9</accession>
<proteinExistence type="predicted"/>
<protein>
    <submittedName>
        <fullName evidence="1">Uncharacterized protein</fullName>
    </submittedName>
</protein>
<comment type="caution">
    <text evidence="1">The sequence shown here is derived from an EMBL/GenBank/DDBJ whole genome shotgun (WGS) entry which is preliminary data.</text>
</comment>
<evidence type="ECO:0000313" key="1">
    <source>
        <dbReference type="EMBL" id="TMW88480.1"/>
    </source>
</evidence>
<gene>
    <name evidence="1" type="ORF">EJD97_018518</name>
</gene>
<name>A0A6N2B3C9_SOLCI</name>
<sequence length="89" mass="10296">MPLTTTKRLPFLCIFPTPKQTLFFLFFSDPSTTRPPPPSSLFPYQKLTKQTTSTTKLHRKSHQETPNPISFFSDHTTSKTLLFLSRFCN</sequence>
<reference evidence="1" key="1">
    <citation type="submission" date="2019-05" db="EMBL/GenBank/DDBJ databases">
        <title>The de novo reference genome and transcriptome assemblies of the wild tomato species Solanum chilense.</title>
        <authorList>
            <person name="Stam R."/>
            <person name="Nosenko T."/>
            <person name="Hoerger A.C."/>
            <person name="Stephan W."/>
            <person name="Seidel M.A."/>
            <person name="Kuhn J.M.M."/>
            <person name="Haberer G."/>
            <person name="Tellier A."/>
        </authorList>
    </citation>
    <scope>NUCLEOTIDE SEQUENCE</scope>
    <source>
        <tissue evidence="1">Mature leaves</tissue>
    </source>
</reference>
<organism evidence="1">
    <name type="scientific">Solanum chilense</name>
    <name type="common">Tomato</name>
    <name type="synonym">Lycopersicon chilense</name>
    <dbReference type="NCBI Taxonomy" id="4083"/>
    <lineage>
        <taxon>Eukaryota</taxon>
        <taxon>Viridiplantae</taxon>
        <taxon>Streptophyta</taxon>
        <taxon>Embryophyta</taxon>
        <taxon>Tracheophyta</taxon>
        <taxon>Spermatophyta</taxon>
        <taxon>Magnoliopsida</taxon>
        <taxon>eudicotyledons</taxon>
        <taxon>Gunneridae</taxon>
        <taxon>Pentapetalae</taxon>
        <taxon>asterids</taxon>
        <taxon>lamiids</taxon>
        <taxon>Solanales</taxon>
        <taxon>Solanaceae</taxon>
        <taxon>Solanoideae</taxon>
        <taxon>Solaneae</taxon>
        <taxon>Solanum</taxon>
        <taxon>Solanum subgen. Lycopersicon</taxon>
    </lineage>
</organism>
<dbReference type="AlphaFoldDB" id="A0A6N2B3C9"/>
<dbReference type="EMBL" id="RXGB01005074">
    <property type="protein sequence ID" value="TMW88480.1"/>
    <property type="molecule type" value="Genomic_DNA"/>
</dbReference>